<proteinExistence type="predicted"/>
<name>A0AAT9GP23_9CREN</name>
<keyword evidence="1" id="KW-0378">Hydrolase</keyword>
<dbReference type="GO" id="GO:0005829">
    <property type="term" value="C:cytosol"/>
    <property type="evidence" value="ECO:0007669"/>
    <property type="project" value="TreeGrafter"/>
</dbReference>
<dbReference type="PANTHER" id="PTHR11049:SF16">
    <property type="entry name" value="PROTEIN VDLD"/>
    <property type="match status" value="1"/>
</dbReference>
<dbReference type="KEGG" id="sjv:SJAV_05710"/>
<dbReference type="AlphaFoldDB" id="A0AAT9GP23"/>
<dbReference type="GO" id="GO:0006637">
    <property type="term" value="P:acyl-CoA metabolic process"/>
    <property type="evidence" value="ECO:0007669"/>
    <property type="project" value="TreeGrafter"/>
</dbReference>
<dbReference type="GO" id="GO:0052816">
    <property type="term" value="F:long-chain fatty acyl-CoA hydrolase activity"/>
    <property type="evidence" value="ECO:0007669"/>
    <property type="project" value="TreeGrafter"/>
</dbReference>
<dbReference type="Pfam" id="PF03061">
    <property type="entry name" value="4HBT"/>
    <property type="match status" value="2"/>
</dbReference>
<sequence>MKLTVSYLRISETKVITKRIIHYENTNFLGRLHGGDMLSFLVDTGMIASMRVARGLAVIASLDDVVFKKPIMLGDIIDIEAEVDYVGNTSMEVSMRALKGNETLVEATGTYVKVDEFLRPTIIENKIVPETEEEFDKFNKALHRRQEKAESIKDRIKKRYDTSDPTVGLRYRSESTYFITPEMTYDGKIISAGKLLKLMDDIGGALCLSYINYENYNPENGAVVTVSVNSTSFYTPIRLSDIIKIRAGISYVGSTSFEVILNVIRLDTKNFVEEHVTTAYFNYVRIDKNGKPAKVKEYQPLTEEEKKAYMEALERRKKFIKM</sequence>
<evidence type="ECO:0000256" key="1">
    <source>
        <dbReference type="ARBA" id="ARBA00022801"/>
    </source>
</evidence>
<protein>
    <submittedName>
        <fullName evidence="3">Acyl-CoA thioesterase</fullName>
    </submittedName>
</protein>
<dbReference type="EMBL" id="AP031322">
    <property type="protein sequence ID" value="BFH72627.1"/>
    <property type="molecule type" value="Genomic_DNA"/>
</dbReference>
<feature type="domain" description="HotDog ACOT-type" evidence="2">
    <location>
        <begin position="169"/>
        <end position="289"/>
    </location>
</feature>
<dbReference type="SUPFAM" id="SSF54637">
    <property type="entry name" value="Thioesterase/thiol ester dehydrase-isomerase"/>
    <property type="match status" value="2"/>
</dbReference>
<dbReference type="CDD" id="cd03442">
    <property type="entry name" value="BFIT_BACH"/>
    <property type="match status" value="2"/>
</dbReference>
<organism evidence="3">
    <name type="scientific">Sulfurisphaera javensis</name>
    <dbReference type="NCBI Taxonomy" id="2049879"/>
    <lineage>
        <taxon>Archaea</taxon>
        <taxon>Thermoproteota</taxon>
        <taxon>Thermoprotei</taxon>
        <taxon>Sulfolobales</taxon>
        <taxon>Sulfolobaceae</taxon>
        <taxon>Sulfurisphaera</taxon>
    </lineage>
</organism>
<dbReference type="Gene3D" id="3.10.129.10">
    <property type="entry name" value="Hotdog Thioesterase"/>
    <property type="match status" value="2"/>
</dbReference>
<dbReference type="InterPro" id="IPR040170">
    <property type="entry name" value="Cytosol_ACT"/>
</dbReference>
<evidence type="ECO:0000259" key="2">
    <source>
        <dbReference type="PROSITE" id="PS51770"/>
    </source>
</evidence>
<dbReference type="PROSITE" id="PS51770">
    <property type="entry name" value="HOTDOG_ACOT"/>
    <property type="match status" value="2"/>
</dbReference>
<accession>A0AAT9GP23</accession>
<evidence type="ECO:0000313" key="3">
    <source>
        <dbReference type="EMBL" id="BFH72627.1"/>
    </source>
</evidence>
<dbReference type="InterPro" id="IPR029069">
    <property type="entry name" value="HotDog_dom_sf"/>
</dbReference>
<reference evidence="3" key="1">
    <citation type="submission" date="2024-03" db="EMBL/GenBank/DDBJ databases">
        <title>Complete genome sequence of Sulfurisphaera javensis strain KD-1.</title>
        <authorList>
            <person name="Sakai H."/>
            <person name="Nur N."/>
            <person name="Suwanto A."/>
            <person name="Kurosawa N."/>
        </authorList>
    </citation>
    <scope>NUCLEOTIDE SEQUENCE</scope>
    <source>
        <strain evidence="3">KD-1</strain>
    </source>
</reference>
<dbReference type="InterPro" id="IPR033120">
    <property type="entry name" value="HOTDOG_ACOT"/>
</dbReference>
<dbReference type="PANTHER" id="PTHR11049">
    <property type="entry name" value="ACYL COENZYME A THIOESTER HYDROLASE"/>
    <property type="match status" value="1"/>
</dbReference>
<gene>
    <name evidence="3" type="ORF">SJAV_05710</name>
</gene>
<feature type="domain" description="HotDog ACOT-type" evidence="2">
    <location>
        <begin position="11"/>
        <end position="117"/>
    </location>
</feature>
<dbReference type="InterPro" id="IPR006683">
    <property type="entry name" value="Thioestr_dom"/>
</dbReference>